<dbReference type="SMART" id="SM00388">
    <property type="entry name" value="HisKA"/>
    <property type="match status" value="1"/>
</dbReference>
<dbReference type="GO" id="GO:0005886">
    <property type="term" value="C:plasma membrane"/>
    <property type="evidence" value="ECO:0007669"/>
    <property type="project" value="TreeGrafter"/>
</dbReference>
<dbReference type="Pfam" id="PF02518">
    <property type="entry name" value="HATPase_c"/>
    <property type="match status" value="1"/>
</dbReference>
<dbReference type="GO" id="GO:0000155">
    <property type="term" value="F:phosphorelay sensor kinase activity"/>
    <property type="evidence" value="ECO:0007669"/>
    <property type="project" value="InterPro"/>
</dbReference>
<evidence type="ECO:0000313" key="10">
    <source>
        <dbReference type="Proteomes" id="UP000785783"/>
    </source>
</evidence>
<dbReference type="FunFam" id="3.30.565.10:FF:000006">
    <property type="entry name" value="Sensor histidine kinase WalK"/>
    <property type="match status" value="1"/>
</dbReference>
<dbReference type="Gene3D" id="1.10.287.130">
    <property type="match status" value="1"/>
</dbReference>
<organism evidence="9 10">
    <name type="scientific">PS1 clade bacterium</name>
    <dbReference type="NCBI Taxonomy" id="2175152"/>
    <lineage>
        <taxon>Bacteria</taxon>
        <taxon>Pseudomonadati</taxon>
        <taxon>Pseudomonadota</taxon>
        <taxon>Alphaproteobacteria</taxon>
        <taxon>PS1 clade</taxon>
    </lineage>
</organism>
<evidence type="ECO:0000256" key="1">
    <source>
        <dbReference type="ARBA" id="ARBA00000085"/>
    </source>
</evidence>
<dbReference type="GO" id="GO:0004721">
    <property type="term" value="F:phosphoprotein phosphatase activity"/>
    <property type="evidence" value="ECO:0007669"/>
    <property type="project" value="TreeGrafter"/>
</dbReference>
<dbReference type="PROSITE" id="PS50109">
    <property type="entry name" value="HIS_KIN"/>
    <property type="match status" value="1"/>
</dbReference>
<dbReference type="InterPro" id="IPR005467">
    <property type="entry name" value="His_kinase_dom"/>
</dbReference>
<keyword evidence="7" id="KW-0472">Membrane</keyword>
<dbReference type="Gene3D" id="3.30.565.10">
    <property type="entry name" value="Histidine kinase-like ATPase, C-terminal domain"/>
    <property type="match status" value="1"/>
</dbReference>
<evidence type="ECO:0000259" key="8">
    <source>
        <dbReference type="PROSITE" id="PS50109"/>
    </source>
</evidence>
<evidence type="ECO:0000256" key="3">
    <source>
        <dbReference type="ARBA" id="ARBA00022553"/>
    </source>
</evidence>
<dbReference type="SUPFAM" id="SSF47384">
    <property type="entry name" value="Homodimeric domain of signal transducing histidine kinase"/>
    <property type="match status" value="1"/>
</dbReference>
<keyword evidence="5" id="KW-0418">Kinase</keyword>
<keyword evidence="4" id="KW-0808">Transferase</keyword>
<dbReference type="PANTHER" id="PTHR45453:SF1">
    <property type="entry name" value="PHOSPHATE REGULON SENSOR PROTEIN PHOR"/>
    <property type="match status" value="1"/>
</dbReference>
<dbReference type="Proteomes" id="UP000785783">
    <property type="component" value="Unassembled WGS sequence"/>
</dbReference>
<dbReference type="FunFam" id="1.10.287.130:FF:000001">
    <property type="entry name" value="Two-component sensor histidine kinase"/>
    <property type="match status" value="1"/>
</dbReference>
<dbReference type="InterPro" id="IPR003594">
    <property type="entry name" value="HATPase_dom"/>
</dbReference>
<dbReference type="InterPro" id="IPR035965">
    <property type="entry name" value="PAS-like_dom_sf"/>
</dbReference>
<dbReference type="InterPro" id="IPR036890">
    <property type="entry name" value="HATPase_C_sf"/>
</dbReference>
<comment type="caution">
    <text evidence="9">The sequence shown here is derived from an EMBL/GenBank/DDBJ whole genome shotgun (WGS) entry which is preliminary data.</text>
</comment>
<dbReference type="SUPFAM" id="SSF55785">
    <property type="entry name" value="PYP-like sensor domain (PAS domain)"/>
    <property type="match status" value="1"/>
</dbReference>
<dbReference type="GO" id="GO:0016036">
    <property type="term" value="P:cellular response to phosphate starvation"/>
    <property type="evidence" value="ECO:0007669"/>
    <property type="project" value="TreeGrafter"/>
</dbReference>
<comment type="catalytic activity">
    <reaction evidence="1">
        <text>ATP + protein L-histidine = ADP + protein N-phospho-L-histidine.</text>
        <dbReference type="EC" id="2.7.13.3"/>
    </reaction>
</comment>
<protein>
    <recommendedName>
        <fullName evidence="2">histidine kinase</fullName>
        <ecNumber evidence="2">2.7.13.3</ecNumber>
    </recommendedName>
</protein>
<dbReference type="SMART" id="SM00387">
    <property type="entry name" value="HATPase_c"/>
    <property type="match status" value="1"/>
</dbReference>
<gene>
    <name evidence="9" type="ORF">ISQ19_01950</name>
</gene>
<dbReference type="InterPro" id="IPR050351">
    <property type="entry name" value="BphY/WalK/GraS-like"/>
</dbReference>
<proteinExistence type="predicted"/>
<evidence type="ECO:0000256" key="2">
    <source>
        <dbReference type="ARBA" id="ARBA00012438"/>
    </source>
</evidence>
<dbReference type="InterPro" id="IPR036097">
    <property type="entry name" value="HisK_dim/P_sf"/>
</dbReference>
<dbReference type="InterPro" id="IPR003661">
    <property type="entry name" value="HisK_dim/P_dom"/>
</dbReference>
<dbReference type="PANTHER" id="PTHR45453">
    <property type="entry name" value="PHOSPHATE REGULON SENSOR PROTEIN PHOR"/>
    <property type="match status" value="1"/>
</dbReference>
<reference evidence="9" key="1">
    <citation type="submission" date="2020-10" db="EMBL/GenBank/DDBJ databases">
        <title>Microbiome of the Black Sea water column analyzed by genome centric metagenomics.</title>
        <authorList>
            <person name="Cabello-Yeves P.J."/>
            <person name="Callieri C."/>
            <person name="Picazo A."/>
            <person name="Mehrshad M."/>
            <person name="Haro-Moreno J.M."/>
            <person name="Roda-Garcia J."/>
            <person name="Dzembekova N."/>
            <person name="Slabakova V."/>
            <person name="Slabakova N."/>
            <person name="Moncheva S."/>
            <person name="Rodriguez-Valera F."/>
        </authorList>
    </citation>
    <scope>NUCLEOTIDE SEQUENCE</scope>
    <source>
        <strain evidence="9">BS307-5m-G5</strain>
    </source>
</reference>
<evidence type="ECO:0000256" key="5">
    <source>
        <dbReference type="ARBA" id="ARBA00022777"/>
    </source>
</evidence>
<dbReference type="PRINTS" id="PR00344">
    <property type="entry name" value="BCTRLSENSOR"/>
</dbReference>
<dbReference type="CDD" id="cd00082">
    <property type="entry name" value="HisKA"/>
    <property type="match status" value="1"/>
</dbReference>
<dbReference type="EMBL" id="JADHOK010000012">
    <property type="protein sequence ID" value="MBL6761440.1"/>
    <property type="molecule type" value="Genomic_DNA"/>
</dbReference>
<sequence length="349" mass="39057">MNDLTQRFETMAALIDEASVLLDAQSKVVAANAKALDLLGSHIIGFPLDRFLRHPDFAEAVRAAHQEDRLTTLDYTRMDQVRRAFSLRLARFDDAHVILLLLDGTMGLSVDRIRSDFVANVSHELRSPLTALLGFIETLQDGAVEEPDSRAHFLSIMEDEATRMQRLIDDLLSLSRVEAEEHRTPDEAVALQPLFEELVSVMKRAAEKSNKTIAIDIVPELKGAELQVQGARDELRQVFENLVENAIRYGRPGSEIVLRIGVGRLAGGQMREDLLRVQVVNQGDTIAPEHLARLTERFYRIDKGRSRQMGGTGLGLAIVKHIVNRHRGRLRITSEGGETTVSVTLQRFN</sequence>
<evidence type="ECO:0000256" key="7">
    <source>
        <dbReference type="ARBA" id="ARBA00023136"/>
    </source>
</evidence>
<name>A0A937HH03_9PROT</name>
<evidence type="ECO:0000313" key="9">
    <source>
        <dbReference type="EMBL" id="MBL6761440.1"/>
    </source>
</evidence>
<keyword evidence="3" id="KW-0597">Phosphoprotein</keyword>
<accession>A0A937HH03</accession>
<dbReference type="AlphaFoldDB" id="A0A937HH03"/>
<dbReference type="EC" id="2.7.13.3" evidence="2"/>
<dbReference type="InterPro" id="IPR004358">
    <property type="entry name" value="Sig_transdc_His_kin-like_C"/>
</dbReference>
<evidence type="ECO:0000256" key="4">
    <source>
        <dbReference type="ARBA" id="ARBA00022679"/>
    </source>
</evidence>
<evidence type="ECO:0000256" key="6">
    <source>
        <dbReference type="ARBA" id="ARBA00023012"/>
    </source>
</evidence>
<feature type="domain" description="Histidine kinase" evidence="8">
    <location>
        <begin position="120"/>
        <end position="349"/>
    </location>
</feature>
<keyword evidence="6" id="KW-0902">Two-component regulatory system</keyword>
<dbReference type="SUPFAM" id="SSF55874">
    <property type="entry name" value="ATPase domain of HSP90 chaperone/DNA topoisomerase II/histidine kinase"/>
    <property type="match status" value="1"/>
</dbReference>
<dbReference type="Pfam" id="PF00512">
    <property type="entry name" value="HisKA"/>
    <property type="match status" value="1"/>
</dbReference>